<sequence length="113" mass="13383">MYVHVFKGDDKDNSGNDDDSSTCEKKVTDAVTNKEKTSNKKISSEKMSCKKRRLNQEKELKMPMNKKKRNAMLKNFWKLSLRNLRTHQQVNLKGRTKFRYAYMCKTSKLSKRK</sequence>
<evidence type="ECO:0000313" key="2">
    <source>
        <dbReference type="EMBL" id="CAB3996357.1"/>
    </source>
</evidence>
<dbReference type="EMBL" id="CACRXK020002851">
    <property type="protein sequence ID" value="CAB3996357.1"/>
    <property type="molecule type" value="Genomic_DNA"/>
</dbReference>
<proteinExistence type="predicted"/>
<accession>A0A7D9DY85</accession>
<keyword evidence="3" id="KW-1185">Reference proteome</keyword>
<protein>
    <submittedName>
        <fullName evidence="2">Uncharacterized protein</fullName>
    </submittedName>
</protein>
<comment type="caution">
    <text evidence="2">The sequence shown here is derived from an EMBL/GenBank/DDBJ whole genome shotgun (WGS) entry which is preliminary data.</text>
</comment>
<dbReference type="AlphaFoldDB" id="A0A7D9DY85"/>
<feature type="compositionally biased region" description="Basic and acidic residues" evidence="1">
    <location>
        <begin position="1"/>
        <end position="14"/>
    </location>
</feature>
<evidence type="ECO:0000256" key="1">
    <source>
        <dbReference type="SAM" id="MobiDB-lite"/>
    </source>
</evidence>
<dbReference type="Proteomes" id="UP001152795">
    <property type="component" value="Unassembled WGS sequence"/>
</dbReference>
<feature type="region of interest" description="Disordered" evidence="1">
    <location>
        <begin position="30"/>
        <end position="49"/>
    </location>
</feature>
<evidence type="ECO:0000313" key="3">
    <source>
        <dbReference type="Proteomes" id="UP001152795"/>
    </source>
</evidence>
<feature type="region of interest" description="Disordered" evidence="1">
    <location>
        <begin position="1"/>
        <end position="25"/>
    </location>
</feature>
<gene>
    <name evidence="2" type="ORF">PACLA_8A076762</name>
</gene>
<organism evidence="2 3">
    <name type="scientific">Paramuricea clavata</name>
    <name type="common">Red gorgonian</name>
    <name type="synonym">Violescent sea-whip</name>
    <dbReference type="NCBI Taxonomy" id="317549"/>
    <lineage>
        <taxon>Eukaryota</taxon>
        <taxon>Metazoa</taxon>
        <taxon>Cnidaria</taxon>
        <taxon>Anthozoa</taxon>
        <taxon>Octocorallia</taxon>
        <taxon>Malacalcyonacea</taxon>
        <taxon>Plexauridae</taxon>
        <taxon>Paramuricea</taxon>
    </lineage>
</organism>
<name>A0A7D9DY85_PARCT</name>
<reference evidence="2" key="1">
    <citation type="submission" date="2020-04" db="EMBL/GenBank/DDBJ databases">
        <authorList>
            <person name="Alioto T."/>
            <person name="Alioto T."/>
            <person name="Gomez Garrido J."/>
        </authorList>
    </citation>
    <scope>NUCLEOTIDE SEQUENCE</scope>
    <source>
        <strain evidence="2">A484AB</strain>
    </source>
</reference>